<dbReference type="GO" id="GO:0006152">
    <property type="term" value="P:purine nucleoside catabolic process"/>
    <property type="evidence" value="ECO:0007669"/>
    <property type="project" value="TreeGrafter"/>
</dbReference>
<accession>A0A229NYQ9</accession>
<dbReference type="SUPFAM" id="SSF53590">
    <property type="entry name" value="Nucleoside hydrolase"/>
    <property type="match status" value="1"/>
</dbReference>
<evidence type="ECO:0000313" key="5">
    <source>
        <dbReference type="Proteomes" id="UP000215145"/>
    </source>
</evidence>
<dbReference type="CDD" id="cd02647">
    <property type="entry name" value="nuc_hydro_TvIAG"/>
    <property type="match status" value="1"/>
</dbReference>
<comment type="caution">
    <text evidence="4">The sequence shown here is derived from an EMBL/GenBank/DDBJ whole genome shotgun (WGS) entry which is preliminary data.</text>
</comment>
<keyword evidence="2" id="KW-0326">Glycosidase</keyword>
<dbReference type="GO" id="GO:0005829">
    <property type="term" value="C:cytosol"/>
    <property type="evidence" value="ECO:0007669"/>
    <property type="project" value="TreeGrafter"/>
</dbReference>
<organism evidence="4 5">
    <name type="scientific">Paenibacillus herberti</name>
    <dbReference type="NCBI Taxonomy" id="1619309"/>
    <lineage>
        <taxon>Bacteria</taxon>
        <taxon>Bacillati</taxon>
        <taxon>Bacillota</taxon>
        <taxon>Bacilli</taxon>
        <taxon>Bacillales</taxon>
        <taxon>Paenibacillaceae</taxon>
        <taxon>Paenibacillus</taxon>
    </lineage>
</organism>
<evidence type="ECO:0000259" key="3">
    <source>
        <dbReference type="Pfam" id="PF01156"/>
    </source>
</evidence>
<proteinExistence type="predicted"/>
<dbReference type="PANTHER" id="PTHR12304">
    <property type="entry name" value="INOSINE-URIDINE PREFERRING NUCLEOSIDE HYDROLASE"/>
    <property type="match status" value="1"/>
</dbReference>
<dbReference type="InterPro" id="IPR036452">
    <property type="entry name" value="Ribo_hydro-like"/>
</dbReference>
<evidence type="ECO:0000256" key="2">
    <source>
        <dbReference type="ARBA" id="ARBA00023295"/>
    </source>
</evidence>
<evidence type="ECO:0000256" key="1">
    <source>
        <dbReference type="ARBA" id="ARBA00022801"/>
    </source>
</evidence>
<dbReference type="RefSeq" id="WP_089525840.1">
    <property type="nucleotide sequence ID" value="NZ_NMUQ01000002.1"/>
</dbReference>
<name>A0A229NYQ9_9BACL</name>
<gene>
    <name evidence="4" type="ORF">CGZ75_19460</name>
</gene>
<protein>
    <submittedName>
        <fullName evidence="4">ABC transporter substrate-binding protein</fullName>
    </submittedName>
</protein>
<dbReference type="AlphaFoldDB" id="A0A229NYQ9"/>
<evidence type="ECO:0000313" key="4">
    <source>
        <dbReference type="EMBL" id="OXM15028.1"/>
    </source>
</evidence>
<dbReference type="Pfam" id="PF01156">
    <property type="entry name" value="IU_nuc_hydro"/>
    <property type="match status" value="1"/>
</dbReference>
<dbReference type="OrthoDB" id="9797882at2"/>
<keyword evidence="5" id="KW-1185">Reference proteome</keyword>
<dbReference type="InterPro" id="IPR001910">
    <property type="entry name" value="Inosine/uridine_hydrolase_dom"/>
</dbReference>
<feature type="domain" description="Inosine/uridine-preferring nucleoside hydrolase" evidence="3">
    <location>
        <begin position="7"/>
        <end position="306"/>
    </location>
</feature>
<dbReference type="Proteomes" id="UP000215145">
    <property type="component" value="Unassembled WGS sequence"/>
</dbReference>
<reference evidence="4 5" key="1">
    <citation type="submission" date="2017-07" db="EMBL/GenBank/DDBJ databases">
        <title>Paenibacillus herberti R33 genome sequencing and assembly.</title>
        <authorList>
            <person name="Su W."/>
        </authorList>
    </citation>
    <scope>NUCLEOTIDE SEQUENCE [LARGE SCALE GENOMIC DNA]</scope>
    <source>
        <strain evidence="4 5">R33</strain>
    </source>
</reference>
<dbReference type="Gene3D" id="3.90.245.10">
    <property type="entry name" value="Ribonucleoside hydrolase-like"/>
    <property type="match status" value="1"/>
</dbReference>
<keyword evidence="1" id="KW-0378">Hydrolase</keyword>
<dbReference type="GO" id="GO:0008477">
    <property type="term" value="F:purine nucleosidase activity"/>
    <property type="evidence" value="ECO:0007669"/>
    <property type="project" value="TreeGrafter"/>
</dbReference>
<dbReference type="EMBL" id="NMUQ01000002">
    <property type="protein sequence ID" value="OXM15028.1"/>
    <property type="molecule type" value="Genomic_DNA"/>
</dbReference>
<sequence length="325" mass="36463">MTTHKPVYFNHDGGVDDLVSLFLLLQMDSIDLIGVSVIDADCYVEPAVSASRKIIDRYGAADLKGIQVARSNSRPKNPFPKDWRMHAFYVDAMPLLNERPIVITQEAPKLAHLDMIEKLQAASSKVTLLFTGPLTDLARALDVDPSIEEKIEKLYWMGGTFLPDGNVHEPEHDGTAEWNAFWDPEAVKRVWDSNITIDMVALESTNKVPLTVETRKEWAQNRRFEGIDFLGQCYATVPPLVHFATNSTYYLWDVLTTAIIGKPELVSSHTVSCDVLPDGPSQGRTVLKESGRQVTVVDDVDRDAFFLYLTELAKHADQDGVYRIE</sequence>
<dbReference type="PANTHER" id="PTHR12304:SF46">
    <property type="entry name" value="INOSINE-ADENOSINE-GUANOSINE-NUCLEOSIDE HYDROLASE"/>
    <property type="match status" value="1"/>
</dbReference>
<dbReference type="InterPro" id="IPR023186">
    <property type="entry name" value="IUNH"/>
</dbReference>